<dbReference type="STRING" id="1137799.GZ78_02645"/>
<name>A0A081NKJ2_9GAMM</name>
<dbReference type="InterPro" id="IPR012341">
    <property type="entry name" value="6hp_glycosidase-like_sf"/>
</dbReference>
<reference evidence="2 3" key="1">
    <citation type="submission" date="2014-06" db="EMBL/GenBank/DDBJ databases">
        <title>Whole Genome Sequences of Three Symbiotic Endozoicomonas Bacteria.</title>
        <authorList>
            <person name="Neave M.J."/>
            <person name="Apprill A."/>
            <person name="Voolstra C.R."/>
        </authorList>
    </citation>
    <scope>NUCLEOTIDE SEQUENCE [LARGE SCALE GENOMIC DNA]</scope>
    <source>
        <strain evidence="2 3">DSM 25634</strain>
    </source>
</reference>
<dbReference type="AlphaFoldDB" id="A0A081NKJ2"/>
<evidence type="ECO:0000313" key="2">
    <source>
        <dbReference type="EMBL" id="KEQ18965.1"/>
    </source>
</evidence>
<proteinExistence type="predicted"/>
<keyword evidence="3" id="KW-1185">Reference proteome</keyword>
<dbReference type="SUPFAM" id="SSF48208">
    <property type="entry name" value="Six-hairpin glycosidases"/>
    <property type="match status" value="1"/>
</dbReference>
<feature type="domain" description="Mannosylglycerate hydrolase MGH1-like glycoside hydrolase" evidence="1">
    <location>
        <begin position="73"/>
        <end position="463"/>
    </location>
</feature>
<gene>
    <name evidence="2" type="ORF">GZ78_02645</name>
</gene>
<dbReference type="PANTHER" id="PTHR23403:SF1">
    <property type="entry name" value="TREHALASE"/>
    <property type="match status" value="1"/>
</dbReference>
<comment type="caution">
    <text evidence="2">The sequence shown here is derived from an EMBL/GenBank/DDBJ whole genome shotgun (WGS) entry which is preliminary data.</text>
</comment>
<evidence type="ECO:0000259" key="1">
    <source>
        <dbReference type="Pfam" id="PF22422"/>
    </source>
</evidence>
<dbReference type="PANTHER" id="PTHR23403">
    <property type="entry name" value="TREHALASE"/>
    <property type="match status" value="1"/>
</dbReference>
<evidence type="ECO:0000313" key="3">
    <source>
        <dbReference type="Proteomes" id="UP000028073"/>
    </source>
</evidence>
<dbReference type="EMBL" id="JOKH01000001">
    <property type="protein sequence ID" value="KEQ18965.1"/>
    <property type="molecule type" value="Genomic_DNA"/>
</dbReference>
<sequence>MYAYPLSPAWKYSEANLRQLLPEIQLEDSDITTLNKVAWITFFSNTRQPDSQHNHRYISDWLSTQFSNHEFFWDQAFCTFGFGLYAHRYFPVTGGLDNFYRFQHTDGFIPRETSPDGYEVHYAPSQPTSLTEATDENNKALNAIRERKIRELYIEENKNNPPLIAHAEWRYYLMSRNLQRLHSVIIPLEHYTRWQEKNRQVKTGPLEGLFWQRAFGSGMDNIPLGFDVWTRDEKKISSHPDPELINISDLLDKNDAWFDISAQMKLHYDAMANIERVLGHHEQSEIYRTKSEQLKDKINECMWDYQKGGYFNVQDSCDNKEATYTLSMFWALYAEIASNKQVDAMLPMLTSSLYFRSAMPYPALAQLYWPILKWLRLLRYQFNKDGNYWQGGSWPPLVYITLKGLMNYSEARQDAWLEYTASTEKYLKKLTQNLINASTSSGITDPVMLKEQFYEYNSPSDGGPGKRNDEKQTPAKSNFLGWAGLGPIGLVQESLIGVNVHENQITWHLHRQDTHGIRNLKIGPGLINLEVSPGNPLQRSNFTLSAENLFRQGIQTLKVIYREEGTMKTLVFNMSELEQCR</sequence>
<organism evidence="2 3">
    <name type="scientific">Endozoicomonas numazuensis</name>
    <dbReference type="NCBI Taxonomy" id="1137799"/>
    <lineage>
        <taxon>Bacteria</taxon>
        <taxon>Pseudomonadati</taxon>
        <taxon>Pseudomonadota</taxon>
        <taxon>Gammaproteobacteria</taxon>
        <taxon>Oceanospirillales</taxon>
        <taxon>Endozoicomonadaceae</taxon>
        <taxon>Endozoicomonas</taxon>
    </lineage>
</organism>
<protein>
    <recommendedName>
        <fullName evidence="1">Mannosylglycerate hydrolase MGH1-like glycoside hydrolase domain-containing protein</fullName>
    </recommendedName>
</protein>
<dbReference type="Proteomes" id="UP000028073">
    <property type="component" value="Unassembled WGS sequence"/>
</dbReference>
<dbReference type="InterPro" id="IPR054491">
    <property type="entry name" value="MGH1-like_GH"/>
</dbReference>
<dbReference type="GO" id="GO:0005993">
    <property type="term" value="P:trehalose catabolic process"/>
    <property type="evidence" value="ECO:0007669"/>
    <property type="project" value="TreeGrafter"/>
</dbReference>
<dbReference type="Pfam" id="PF22422">
    <property type="entry name" value="MGH1-like_GH"/>
    <property type="match status" value="1"/>
</dbReference>
<dbReference type="InterPro" id="IPR008928">
    <property type="entry name" value="6-hairpin_glycosidase_sf"/>
</dbReference>
<dbReference type="Gene3D" id="1.50.10.10">
    <property type="match status" value="1"/>
</dbReference>
<accession>A0A081NKJ2</accession>
<dbReference type="eggNOG" id="COG3408">
    <property type="taxonomic scope" value="Bacteria"/>
</dbReference>
<dbReference type="InterPro" id="IPR001661">
    <property type="entry name" value="Glyco_hydro_37"/>
</dbReference>
<dbReference type="GO" id="GO:0004555">
    <property type="term" value="F:alpha,alpha-trehalase activity"/>
    <property type="evidence" value="ECO:0007669"/>
    <property type="project" value="InterPro"/>
</dbReference>